<feature type="chain" id="PRO_5003837049" description="RxLR effector protein" evidence="1">
    <location>
        <begin position="19"/>
        <end position="167"/>
    </location>
</feature>
<accession>K0SCK9</accession>
<gene>
    <name evidence="2" type="ORF">THAOC_23662</name>
</gene>
<dbReference type="EMBL" id="AGNL01031392">
    <property type="protein sequence ID" value="EJK56447.1"/>
    <property type="molecule type" value="Genomic_DNA"/>
</dbReference>
<keyword evidence="1" id="KW-0732">Signal</keyword>
<dbReference type="eggNOG" id="ENOG502STIB">
    <property type="taxonomic scope" value="Eukaryota"/>
</dbReference>
<dbReference type="OMA" id="CNARYIL"/>
<name>K0SCK9_THAOC</name>
<sequence length="167" mass="18137">MIKLGASLLAVAIACSNGFSIENAGLSRTNTQLAGSSSNVEESRRRFLVASTTVASLLVAEPCNARYILNEETGDYDEVEDKDWQTTWGDRLEKAKSMGTDDVFLAAKGGLKQSETDVPESEASKKRRALAGCRTDGFREKSGVKDARQCTAKVLGGEYDFILDQMK</sequence>
<evidence type="ECO:0000256" key="1">
    <source>
        <dbReference type="SAM" id="SignalP"/>
    </source>
</evidence>
<protein>
    <recommendedName>
        <fullName evidence="4">RxLR effector protein</fullName>
    </recommendedName>
</protein>
<evidence type="ECO:0000313" key="2">
    <source>
        <dbReference type="EMBL" id="EJK56447.1"/>
    </source>
</evidence>
<dbReference type="PROSITE" id="PS51257">
    <property type="entry name" value="PROKAR_LIPOPROTEIN"/>
    <property type="match status" value="1"/>
</dbReference>
<dbReference type="OrthoDB" id="44853at2759"/>
<comment type="caution">
    <text evidence="2">The sequence shown here is derived from an EMBL/GenBank/DDBJ whole genome shotgun (WGS) entry which is preliminary data.</text>
</comment>
<keyword evidence="3" id="KW-1185">Reference proteome</keyword>
<organism evidence="2 3">
    <name type="scientific">Thalassiosira oceanica</name>
    <name type="common">Marine diatom</name>
    <dbReference type="NCBI Taxonomy" id="159749"/>
    <lineage>
        <taxon>Eukaryota</taxon>
        <taxon>Sar</taxon>
        <taxon>Stramenopiles</taxon>
        <taxon>Ochrophyta</taxon>
        <taxon>Bacillariophyta</taxon>
        <taxon>Coscinodiscophyceae</taxon>
        <taxon>Thalassiosirophycidae</taxon>
        <taxon>Thalassiosirales</taxon>
        <taxon>Thalassiosiraceae</taxon>
        <taxon>Thalassiosira</taxon>
    </lineage>
</organism>
<reference evidence="2 3" key="1">
    <citation type="journal article" date="2012" name="Genome Biol.">
        <title>Genome and low-iron response of an oceanic diatom adapted to chronic iron limitation.</title>
        <authorList>
            <person name="Lommer M."/>
            <person name="Specht M."/>
            <person name="Roy A.S."/>
            <person name="Kraemer L."/>
            <person name="Andreson R."/>
            <person name="Gutowska M.A."/>
            <person name="Wolf J."/>
            <person name="Bergner S.V."/>
            <person name="Schilhabel M.B."/>
            <person name="Klostermeier U.C."/>
            <person name="Beiko R.G."/>
            <person name="Rosenstiel P."/>
            <person name="Hippler M."/>
            <person name="Laroche J."/>
        </authorList>
    </citation>
    <scope>NUCLEOTIDE SEQUENCE [LARGE SCALE GENOMIC DNA]</scope>
    <source>
        <strain evidence="2 3">CCMP1005</strain>
    </source>
</reference>
<proteinExistence type="predicted"/>
<dbReference type="Proteomes" id="UP000266841">
    <property type="component" value="Unassembled WGS sequence"/>
</dbReference>
<evidence type="ECO:0000313" key="3">
    <source>
        <dbReference type="Proteomes" id="UP000266841"/>
    </source>
</evidence>
<feature type="signal peptide" evidence="1">
    <location>
        <begin position="1"/>
        <end position="18"/>
    </location>
</feature>
<evidence type="ECO:0008006" key="4">
    <source>
        <dbReference type="Google" id="ProtNLM"/>
    </source>
</evidence>
<dbReference type="AlphaFoldDB" id="K0SCK9"/>